<name>A0ABP8F1V8_9ACTN</name>
<sequence length="53" mass="5496">MQKSTGPAPSPPSRVNAAIEGLCAAVLRNSEVTLSAMEPPYEAGPWGTDEPDV</sequence>
<gene>
    <name evidence="1" type="ORF">GCM10023086_02980</name>
</gene>
<protein>
    <submittedName>
        <fullName evidence="1">Uncharacterized protein</fullName>
    </submittedName>
</protein>
<evidence type="ECO:0000313" key="2">
    <source>
        <dbReference type="Proteomes" id="UP001501115"/>
    </source>
</evidence>
<accession>A0ABP8F1V8</accession>
<dbReference type="Proteomes" id="UP001501115">
    <property type="component" value="Unassembled WGS sequence"/>
</dbReference>
<comment type="caution">
    <text evidence="1">The sequence shown here is derived from an EMBL/GenBank/DDBJ whole genome shotgun (WGS) entry which is preliminary data.</text>
</comment>
<dbReference type="EMBL" id="BAABET010000001">
    <property type="protein sequence ID" value="GAA4292778.1"/>
    <property type="molecule type" value="Genomic_DNA"/>
</dbReference>
<keyword evidence="2" id="KW-1185">Reference proteome</keyword>
<proteinExistence type="predicted"/>
<organism evidence="1 2">
    <name type="scientific">Streptomyces venetus</name>
    <dbReference type="NCBI Taxonomy" id="1701086"/>
    <lineage>
        <taxon>Bacteria</taxon>
        <taxon>Bacillati</taxon>
        <taxon>Actinomycetota</taxon>
        <taxon>Actinomycetes</taxon>
        <taxon>Kitasatosporales</taxon>
        <taxon>Streptomycetaceae</taxon>
        <taxon>Streptomyces</taxon>
    </lineage>
</organism>
<reference evidence="2" key="1">
    <citation type="journal article" date="2019" name="Int. J. Syst. Evol. Microbiol.">
        <title>The Global Catalogue of Microorganisms (GCM) 10K type strain sequencing project: providing services to taxonomists for standard genome sequencing and annotation.</title>
        <authorList>
            <consortium name="The Broad Institute Genomics Platform"/>
            <consortium name="The Broad Institute Genome Sequencing Center for Infectious Disease"/>
            <person name="Wu L."/>
            <person name="Ma J."/>
        </authorList>
    </citation>
    <scope>NUCLEOTIDE SEQUENCE [LARGE SCALE GENOMIC DNA]</scope>
    <source>
        <strain evidence="2">JCM 31290</strain>
    </source>
</reference>
<evidence type="ECO:0000313" key="1">
    <source>
        <dbReference type="EMBL" id="GAA4292778.1"/>
    </source>
</evidence>